<evidence type="ECO:0000313" key="1">
    <source>
        <dbReference type="EMBL" id="ERN00406.1"/>
    </source>
</evidence>
<name>W1NYM4_AMBTC</name>
<proteinExistence type="predicted"/>
<sequence length="75" mass="7995">MAAAERVLSNVATERVLSANVATERIHSLNAIVERNLSTHVLQSMFPCAAERVPSSSAAMRVPSTAVHTLPPCIL</sequence>
<dbReference type="Proteomes" id="UP000017836">
    <property type="component" value="Unassembled WGS sequence"/>
</dbReference>
<protein>
    <submittedName>
        <fullName evidence="1">Uncharacterized protein</fullName>
    </submittedName>
</protein>
<organism evidence="1 2">
    <name type="scientific">Amborella trichopoda</name>
    <dbReference type="NCBI Taxonomy" id="13333"/>
    <lineage>
        <taxon>Eukaryota</taxon>
        <taxon>Viridiplantae</taxon>
        <taxon>Streptophyta</taxon>
        <taxon>Embryophyta</taxon>
        <taxon>Tracheophyta</taxon>
        <taxon>Spermatophyta</taxon>
        <taxon>Magnoliopsida</taxon>
        <taxon>Amborellales</taxon>
        <taxon>Amborellaceae</taxon>
        <taxon>Amborella</taxon>
    </lineage>
</organism>
<gene>
    <name evidence="1" type="ORF">AMTR_s00100p00015820</name>
</gene>
<dbReference type="HOGENOM" id="CLU_2674412_0_0_1"/>
<keyword evidence="2" id="KW-1185">Reference proteome</keyword>
<dbReference type="AlphaFoldDB" id="W1NYM4"/>
<evidence type="ECO:0000313" key="2">
    <source>
        <dbReference type="Proteomes" id="UP000017836"/>
    </source>
</evidence>
<dbReference type="Gramene" id="ERN00406">
    <property type="protein sequence ID" value="ERN00406"/>
    <property type="gene ID" value="AMTR_s00100p00015820"/>
</dbReference>
<reference evidence="2" key="1">
    <citation type="journal article" date="2013" name="Science">
        <title>The Amborella genome and the evolution of flowering plants.</title>
        <authorList>
            <consortium name="Amborella Genome Project"/>
        </authorList>
    </citation>
    <scope>NUCLEOTIDE SEQUENCE [LARGE SCALE GENOMIC DNA]</scope>
</reference>
<accession>W1NYM4</accession>
<dbReference type="EMBL" id="KI394904">
    <property type="protein sequence ID" value="ERN00406.1"/>
    <property type="molecule type" value="Genomic_DNA"/>
</dbReference>